<proteinExistence type="predicted"/>
<evidence type="ECO:0000313" key="2">
    <source>
        <dbReference type="Proteomes" id="UP001060085"/>
    </source>
</evidence>
<organism evidence="1 2">
    <name type="scientific">Catharanthus roseus</name>
    <name type="common">Madagascar periwinkle</name>
    <name type="synonym">Vinca rosea</name>
    <dbReference type="NCBI Taxonomy" id="4058"/>
    <lineage>
        <taxon>Eukaryota</taxon>
        <taxon>Viridiplantae</taxon>
        <taxon>Streptophyta</taxon>
        <taxon>Embryophyta</taxon>
        <taxon>Tracheophyta</taxon>
        <taxon>Spermatophyta</taxon>
        <taxon>Magnoliopsida</taxon>
        <taxon>eudicotyledons</taxon>
        <taxon>Gunneridae</taxon>
        <taxon>Pentapetalae</taxon>
        <taxon>asterids</taxon>
        <taxon>lamiids</taxon>
        <taxon>Gentianales</taxon>
        <taxon>Apocynaceae</taxon>
        <taxon>Rauvolfioideae</taxon>
        <taxon>Vinceae</taxon>
        <taxon>Catharanthinae</taxon>
        <taxon>Catharanthus</taxon>
    </lineage>
</organism>
<dbReference type="EMBL" id="CM044702">
    <property type="protein sequence ID" value="KAI5676790.1"/>
    <property type="molecule type" value="Genomic_DNA"/>
</dbReference>
<sequence>MTEKRERVFYDLVTKVYIQLPNRNSSEQDVIYENLPKFCCLCKMLGGKQKEKQSKGASNAECPKKSIQTEREHAREPYKETVVPADHPPSRNNPGVAAPAERVKEGNTTSQGDNTDDKDQGKHLSQISTRGLAATRRLVNDEEEEELETTPATGDKGVLKWITSTLVDKGSKKTTGKDKGKMPMGKNEEKGLEKRKDWKVANNFLDYNAGRIAIIWDPRRASLDVVETNAQVIHVIITSVIGRPSASIILRGTRFHDMLCGLGTEGLYANVRFLPSGFISDNSSCIVSLFQKPKIHKPTFKFFNMWCSWSISVIGTKQYTLYYKLKMLKRSLKDLKKKTLWEELHDNPHDA</sequence>
<accession>A0ACC0BVS8</accession>
<comment type="caution">
    <text evidence="1">The sequence shown here is derived from an EMBL/GenBank/DDBJ whole genome shotgun (WGS) entry which is preliminary data.</text>
</comment>
<keyword evidence="2" id="KW-1185">Reference proteome</keyword>
<protein>
    <submittedName>
        <fullName evidence="1">Uncharacterized protein</fullName>
    </submittedName>
</protein>
<reference evidence="2" key="1">
    <citation type="journal article" date="2023" name="Nat. Plants">
        <title>Single-cell RNA sequencing provides a high-resolution roadmap for understanding the multicellular compartmentation of specialized metabolism.</title>
        <authorList>
            <person name="Sun S."/>
            <person name="Shen X."/>
            <person name="Li Y."/>
            <person name="Li Y."/>
            <person name="Wang S."/>
            <person name="Li R."/>
            <person name="Zhang H."/>
            <person name="Shen G."/>
            <person name="Guo B."/>
            <person name="Wei J."/>
            <person name="Xu J."/>
            <person name="St-Pierre B."/>
            <person name="Chen S."/>
            <person name="Sun C."/>
        </authorList>
    </citation>
    <scope>NUCLEOTIDE SEQUENCE [LARGE SCALE GENOMIC DNA]</scope>
</reference>
<evidence type="ECO:0000313" key="1">
    <source>
        <dbReference type="EMBL" id="KAI5676790.1"/>
    </source>
</evidence>
<name>A0ACC0BVS8_CATRO</name>
<dbReference type="Proteomes" id="UP001060085">
    <property type="component" value="Linkage Group LG02"/>
</dbReference>
<gene>
    <name evidence="1" type="ORF">M9H77_07740</name>
</gene>